<evidence type="ECO:0000313" key="2">
    <source>
        <dbReference type="Proteomes" id="UP000236327"/>
    </source>
</evidence>
<keyword evidence="2" id="KW-1185">Reference proteome</keyword>
<gene>
    <name evidence="1" type="ORF">A8V01_25500</name>
</gene>
<evidence type="ECO:0008006" key="3">
    <source>
        <dbReference type="Google" id="ProtNLM"/>
    </source>
</evidence>
<comment type="caution">
    <text evidence="1">The sequence shown here is derived from an EMBL/GenBank/DDBJ whole genome shotgun (WGS) entry which is preliminary data.</text>
</comment>
<name>A0A2K2FVE0_9SPHN</name>
<protein>
    <recommendedName>
        <fullName evidence="3">YozE SAM-like domain-containing protein</fullName>
    </recommendedName>
</protein>
<organism evidence="1 2">
    <name type="scientific">Novosphingobium guangzhouense</name>
    <dbReference type="NCBI Taxonomy" id="1850347"/>
    <lineage>
        <taxon>Bacteria</taxon>
        <taxon>Pseudomonadati</taxon>
        <taxon>Pseudomonadota</taxon>
        <taxon>Alphaproteobacteria</taxon>
        <taxon>Sphingomonadales</taxon>
        <taxon>Sphingomonadaceae</taxon>
        <taxon>Novosphingobium</taxon>
    </lineage>
</organism>
<evidence type="ECO:0000313" key="1">
    <source>
        <dbReference type="EMBL" id="PNU02765.1"/>
    </source>
</evidence>
<proteinExistence type="predicted"/>
<dbReference type="SUPFAM" id="SSF140652">
    <property type="entry name" value="YozE-like"/>
    <property type="match status" value="1"/>
</dbReference>
<accession>A0A2K2FVE0</accession>
<dbReference type="Proteomes" id="UP000236327">
    <property type="component" value="Unassembled WGS sequence"/>
</dbReference>
<reference evidence="1 2" key="1">
    <citation type="submission" date="2016-05" db="EMBL/GenBank/DDBJ databases">
        <title>Complete genome sequence of Novosphingobium guangzhouense SA925(T).</title>
        <authorList>
            <person name="Sha S."/>
        </authorList>
    </citation>
    <scope>NUCLEOTIDE SEQUENCE [LARGE SCALE GENOMIC DNA]</scope>
    <source>
        <strain evidence="1 2">SA925</strain>
    </source>
</reference>
<dbReference type="AlphaFoldDB" id="A0A2K2FVE0"/>
<dbReference type="InterPro" id="IPR036806">
    <property type="entry name" value="YozE_SAM-like_sf"/>
</dbReference>
<sequence>MDMEQETGTPRGQPFGAWLVSQTGRSGFIGQIAEAAAGDRNFPRTGDVEAAKKWLQGRRASGDDWEALEDAELDWLSL</sequence>
<dbReference type="EMBL" id="LYMM01000065">
    <property type="protein sequence ID" value="PNU02765.1"/>
    <property type="molecule type" value="Genomic_DNA"/>
</dbReference>